<name>A0A7S3MB71_9STRA</name>
<protein>
    <submittedName>
        <fullName evidence="2">Uncharacterized protein</fullName>
    </submittedName>
</protein>
<feature type="region of interest" description="Disordered" evidence="1">
    <location>
        <begin position="293"/>
        <end position="332"/>
    </location>
</feature>
<feature type="region of interest" description="Disordered" evidence="1">
    <location>
        <begin position="478"/>
        <end position="506"/>
    </location>
</feature>
<proteinExistence type="predicted"/>
<gene>
    <name evidence="2" type="ORF">SELO1098_LOCUS20673</name>
</gene>
<evidence type="ECO:0000313" key="2">
    <source>
        <dbReference type="EMBL" id="CAE0291827.1"/>
    </source>
</evidence>
<accession>A0A7S3MB71</accession>
<feature type="compositionally biased region" description="Polar residues" evidence="1">
    <location>
        <begin position="493"/>
        <end position="503"/>
    </location>
</feature>
<feature type="region of interest" description="Disordered" evidence="1">
    <location>
        <begin position="416"/>
        <end position="441"/>
    </location>
</feature>
<dbReference type="EMBL" id="HBIC01040236">
    <property type="protein sequence ID" value="CAE0291827.1"/>
    <property type="molecule type" value="Transcribed_RNA"/>
</dbReference>
<feature type="compositionally biased region" description="Polar residues" evidence="1">
    <location>
        <begin position="529"/>
        <end position="543"/>
    </location>
</feature>
<feature type="compositionally biased region" description="Low complexity" evidence="1">
    <location>
        <begin position="293"/>
        <end position="304"/>
    </location>
</feature>
<feature type="compositionally biased region" description="Acidic residues" evidence="1">
    <location>
        <begin position="426"/>
        <end position="436"/>
    </location>
</feature>
<organism evidence="2">
    <name type="scientific">Spumella elongata</name>
    <dbReference type="NCBI Taxonomy" id="89044"/>
    <lineage>
        <taxon>Eukaryota</taxon>
        <taxon>Sar</taxon>
        <taxon>Stramenopiles</taxon>
        <taxon>Ochrophyta</taxon>
        <taxon>Chrysophyceae</taxon>
        <taxon>Chromulinales</taxon>
        <taxon>Chromulinaceae</taxon>
        <taxon>Spumella</taxon>
    </lineage>
</organism>
<evidence type="ECO:0000256" key="1">
    <source>
        <dbReference type="SAM" id="MobiDB-lite"/>
    </source>
</evidence>
<sequence length="559" mass="60556">MITDVVFDTPIGGEYKRNNRSTRQKSLRCFPSCGIKGHVPGGFCGLPLKVTIEVAKESSDLDFDARNYLFIAEIRPVSQPRISAATSISEADLLRQIRTKEKSETYGELFQADSNIHVEPLSGETWQVELTFNSHHCSWDYAWKSNRWSGPQEQHVVDIIVLKTASASEYRVVSSKPSSPFVVSSSHKKPQKTNQVKGEGEEDETICLPTKSKNAPRTVVGAVDDDDDDERIQFTNTKMNYNHTVRPPTRELRCSDDKTEFIFTPCQPQGVAEESAAATLMMLMSGASDKKPAAAASSDAAAAPTSRKEKKPSSSEKKPPAKRSRTGDVPVPQQLMDLRMSYPYPYLYPVGPGGGPVSSAGEGFPPLWGAYPYPVGTNFAPPLPFPYPYLLSQPPDSHYMYHIPEPLRNHYLPPGYNGALSSHSESEEEAEVEGDDREGRPVQEVAAAVVGDDSDGSPTSSARHISIAIAQPVAAAVSAGPTGERRTVKAANSAPSLSSNGPNGSRGVLHTAWDGVIRAAPTVPHVPSLRTTVGENRATSSSDVPKVNARSSLKEEAKV</sequence>
<feature type="region of interest" description="Disordered" evidence="1">
    <location>
        <begin position="522"/>
        <end position="559"/>
    </location>
</feature>
<feature type="region of interest" description="Disordered" evidence="1">
    <location>
        <begin position="179"/>
        <end position="204"/>
    </location>
</feature>
<dbReference type="AlphaFoldDB" id="A0A7S3MB71"/>
<reference evidence="2" key="1">
    <citation type="submission" date="2021-01" db="EMBL/GenBank/DDBJ databases">
        <authorList>
            <person name="Corre E."/>
            <person name="Pelletier E."/>
            <person name="Niang G."/>
            <person name="Scheremetjew M."/>
            <person name="Finn R."/>
            <person name="Kale V."/>
            <person name="Holt S."/>
            <person name="Cochrane G."/>
            <person name="Meng A."/>
            <person name="Brown T."/>
            <person name="Cohen L."/>
        </authorList>
    </citation>
    <scope>NUCLEOTIDE SEQUENCE</scope>
    <source>
        <strain evidence="2">CCAP 955/1</strain>
    </source>
</reference>